<reference evidence="12" key="1">
    <citation type="submission" date="2023-01" db="EMBL/GenBank/DDBJ databases">
        <title>Key to firefly adult light organ development and bioluminescence: homeobox transcription factors regulate luciferase expression and transportation to peroxisome.</title>
        <authorList>
            <person name="Fu X."/>
        </authorList>
    </citation>
    <scope>NUCLEOTIDE SEQUENCE [LARGE SCALE GENOMIC DNA]</scope>
</reference>
<feature type="transmembrane region" description="Helical" evidence="9">
    <location>
        <begin position="175"/>
        <end position="192"/>
    </location>
</feature>
<feature type="transmembrane region" description="Helical" evidence="9">
    <location>
        <begin position="18"/>
        <end position="40"/>
    </location>
</feature>
<comment type="subcellular location">
    <subcellularLocation>
        <location evidence="1">Cell membrane</location>
        <topology evidence="1">Multi-pass membrane protein</topology>
    </subcellularLocation>
</comment>
<keyword evidence="2" id="KW-0813">Transport</keyword>
<evidence type="ECO:0000256" key="1">
    <source>
        <dbReference type="ARBA" id="ARBA00004651"/>
    </source>
</evidence>
<keyword evidence="3" id="KW-1003">Cell membrane</keyword>
<feature type="transmembrane region" description="Helical" evidence="9">
    <location>
        <begin position="251"/>
        <end position="279"/>
    </location>
</feature>
<feature type="transmembrane region" description="Helical" evidence="9">
    <location>
        <begin position="320"/>
        <end position="340"/>
    </location>
</feature>
<feature type="transmembrane region" description="Helical" evidence="9">
    <location>
        <begin position="118"/>
        <end position="135"/>
    </location>
</feature>
<name>A0AAN7SNV5_9COLE</name>
<evidence type="ECO:0000256" key="8">
    <source>
        <dbReference type="ARBA" id="ARBA00023180"/>
    </source>
</evidence>
<keyword evidence="7 9" id="KW-0472">Membrane</keyword>
<keyword evidence="5 9" id="KW-0812">Transmembrane</keyword>
<dbReference type="PANTHER" id="PTHR48021">
    <property type="match status" value="1"/>
</dbReference>
<keyword evidence="8" id="KW-0325">Glycoprotein</keyword>
<dbReference type="Proteomes" id="UP001353858">
    <property type="component" value="Unassembled WGS sequence"/>
</dbReference>
<dbReference type="InterPro" id="IPR020846">
    <property type="entry name" value="MFS_dom"/>
</dbReference>
<dbReference type="InterPro" id="IPR003663">
    <property type="entry name" value="Sugar/inositol_transpt"/>
</dbReference>
<sequence length="458" mass="50353">MTQSTEPTIPLFGKLKQLFATFCLGPVYLGASISWTSPVLPQLQSNSTEASFQLTNNEGSWVGSMLGFGVLIAAIPTGYFASRYGLKKCVIALVLPLLVFTIVTIVSNDVYTLCIARFFSGMATGGICVMSPMYISEISDVNFRGTLGSFFEFLIYVGVVIVAICGAYVNYITLTVMVGILGLVLAIVFVFLPESPTYLMKVNNKEQAEQALKFYTGKNYDVSKAMDEIQFSIQDKLEQQLDIRQALRSKAVIRGLIASMGLTIFQKFGGIECILFYTVNIFQVTESGMNAYTSTIILALVQLTSAVLVVFLIELANRRVFLIVSTIGMGLSLLLLGGYFHLKEYGLLFSGLGFVPLGSLIIYAFTFSLGLGPILWMINGELFAPNVKGLANGITMTTNWIFLSVVTKSFPIMMTNIGPHCTFYFFACCMFACVLFIKFFVPETRGKTLEQIQIELNA</sequence>
<dbReference type="InterPro" id="IPR005829">
    <property type="entry name" value="Sugar_transporter_CS"/>
</dbReference>
<evidence type="ECO:0000256" key="6">
    <source>
        <dbReference type="ARBA" id="ARBA00022989"/>
    </source>
</evidence>
<dbReference type="GO" id="GO:0022857">
    <property type="term" value="F:transmembrane transporter activity"/>
    <property type="evidence" value="ECO:0007669"/>
    <property type="project" value="InterPro"/>
</dbReference>
<gene>
    <name evidence="11" type="ORF">RN001_013785</name>
</gene>
<dbReference type="InterPro" id="IPR036259">
    <property type="entry name" value="MFS_trans_sf"/>
</dbReference>
<feature type="transmembrane region" description="Helical" evidence="9">
    <location>
        <begin position="291"/>
        <end position="313"/>
    </location>
</feature>
<dbReference type="FunFam" id="1.20.1250.20:FF:000218">
    <property type="entry name" value="facilitated trehalose transporter Tret1"/>
    <property type="match status" value="1"/>
</dbReference>
<evidence type="ECO:0000256" key="9">
    <source>
        <dbReference type="SAM" id="Phobius"/>
    </source>
</evidence>
<evidence type="ECO:0000259" key="10">
    <source>
        <dbReference type="PROSITE" id="PS50850"/>
    </source>
</evidence>
<keyword evidence="12" id="KW-1185">Reference proteome</keyword>
<evidence type="ECO:0000256" key="7">
    <source>
        <dbReference type="ARBA" id="ARBA00023136"/>
    </source>
</evidence>
<accession>A0AAN7SNV5</accession>
<evidence type="ECO:0000256" key="2">
    <source>
        <dbReference type="ARBA" id="ARBA00022448"/>
    </source>
</evidence>
<dbReference type="SUPFAM" id="SSF103473">
    <property type="entry name" value="MFS general substrate transporter"/>
    <property type="match status" value="1"/>
</dbReference>
<dbReference type="InterPro" id="IPR050549">
    <property type="entry name" value="MFS_Trehalose_Transporter"/>
</dbReference>
<dbReference type="PROSITE" id="PS50850">
    <property type="entry name" value="MFS"/>
    <property type="match status" value="1"/>
</dbReference>
<dbReference type="PANTHER" id="PTHR48021:SF86">
    <property type="entry name" value="FACILITATED TREHALOSE TRANSPORTER TRET1-1-LIKE PROTEIN"/>
    <property type="match status" value="1"/>
</dbReference>
<keyword evidence="4" id="KW-0762">Sugar transport</keyword>
<comment type="caution">
    <text evidence="11">The sequence shown here is derived from an EMBL/GenBank/DDBJ whole genome shotgun (WGS) entry which is preliminary data.</text>
</comment>
<feature type="transmembrane region" description="Helical" evidence="9">
    <location>
        <begin position="60"/>
        <end position="82"/>
    </location>
</feature>
<dbReference type="PROSITE" id="PS00217">
    <property type="entry name" value="SUGAR_TRANSPORT_2"/>
    <property type="match status" value="1"/>
</dbReference>
<dbReference type="Pfam" id="PF00083">
    <property type="entry name" value="Sugar_tr"/>
    <property type="match status" value="1"/>
</dbReference>
<organism evidence="11 12">
    <name type="scientific">Aquatica leii</name>
    <dbReference type="NCBI Taxonomy" id="1421715"/>
    <lineage>
        <taxon>Eukaryota</taxon>
        <taxon>Metazoa</taxon>
        <taxon>Ecdysozoa</taxon>
        <taxon>Arthropoda</taxon>
        <taxon>Hexapoda</taxon>
        <taxon>Insecta</taxon>
        <taxon>Pterygota</taxon>
        <taxon>Neoptera</taxon>
        <taxon>Endopterygota</taxon>
        <taxon>Coleoptera</taxon>
        <taxon>Polyphaga</taxon>
        <taxon>Elateriformia</taxon>
        <taxon>Elateroidea</taxon>
        <taxon>Lampyridae</taxon>
        <taxon>Luciolinae</taxon>
        <taxon>Aquatica</taxon>
    </lineage>
</organism>
<dbReference type="AlphaFoldDB" id="A0AAN7SNV5"/>
<feature type="transmembrane region" description="Helical" evidence="9">
    <location>
        <begin position="89"/>
        <end position="106"/>
    </location>
</feature>
<feature type="transmembrane region" description="Helical" evidence="9">
    <location>
        <begin position="147"/>
        <end position="169"/>
    </location>
</feature>
<feature type="transmembrane region" description="Helical" evidence="9">
    <location>
        <begin position="422"/>
        <end position="441"/>
    </location>
</feature>
<evidence type="ECO:0000313" key="12">
    <source>
        <dbReference type="Proteomes" id="UP001353858"/>
    </source>
</evidence>
<dbReference type="EMBL" id="JARPUR010000006">
    <property type="protein sequence ID" value="KAK4874425.1"/>
    <property type="molecule type" value="Genomic_DNA"/>
</dbReference>
<proteinExistence type="predicted"/>
<evidence type="ECO:0000313" key="11">
    <source>
        <dbReference type="EMBL" id="KAK4874425.1"/>
    </source>
</evidence>
<protein>
    <recommendedName>
        <fullName evidence="10">Major facilitator superfamily (MFS) profile domain-containing protein</fullName>
    </recommendedName>
</protein>
<dbReference type="Gene3D" id="1.20.1250.20">
    <property type="entry name" value="MFS general substrate transporter like domains"/>
    <property type="match status" value="1"/>
</dbReference>
<dbReference type="InterPro" id="IPR005828">
    <property type="entry name" value="MFS_sugar_transport-like"/>
</dbReference>
<feature type="domain" description="Major facilitator superfamily (MFS) profile" evidence="10">
    <location>
        <begin position="18"/>
        <end position="445"/>
    </location>
</feature>
<dbReference type="GO" id="GO:0005886">
    <property type="term" value="C:plasma membrane"/>
    <property type="evidence" value="ECO:0007669"/>
    <property type="project" value="UniProtKB-SubCell"/>
</dbReference>
<keyword evidence="6 9" id="KW-1133">Transmembrane helix</keyword>
<dbReference type="PRINTS" id="PR00171">
    <property type="entry name" value="SUGRTRNSPORT"/>
</dbReference>
<evidence type="ECO:0000256" key="5">
    <source>
        <dbReference type="ARBA" id="ARBA00022692"/>
    </source>
</evidence>
<feature type="transmembrane region" description="Helical" evidence="9">
    <location>
        <begin position="360"/>
        <end position="378"/>
    </location>
</feature>
<evidence type="ECO:0000256" key="4">
    <source>
        <dbReference type="ARBA" id="ARBA00022597"/>
    </source>
</evidence>
<evidence type="ECO:0000256" key="3">
    <source>
        <dbReference type="ARBA" id="ARBA00022475"/>
    </source>
</evidence>